<dbReference type="AlphaFoldDB" id="A0AAN6Y9V4"/>
<evidence type="ECO:0000313" key="2">
    <source>
        <dbReference type="EMBL" id="KAK4215344.1"/>
    </source>
</evidence>
<protein>
    <submittedName>
        <fullName evidence="2">Uncharacterized protein</fullName>
    </submittedName>
</protein>
<feature type="compositionally biased region" description="Basic residues" evidence="1">
    <location>
        <begin position="42"/>
        <end position="52"/>
    </location>
</feature>
<accession>A0AAN6Y9V4</accession>
<feature type="compositionally biased region" description="Low complexity" evidence="1">
    <location>
        <begin position="14"/>
        <end position="28"/>
    </location>
</feature>
<name>A0AAN6Y9V4_9PEZI</name>
<organism evidence="2 3">
    <name type="scientific">Rhypophila decipiens</name>
    <dbReference type="NCBI Taxonomy" id="261697"/>
    <lineage>
        <taxon>Eukaryota</taxon>
        <taxon>Fungi</taxon>
        <taxon>Dikarya</taxon>
        <taxon>Ascomycota</taxon>
        <taxon>Pezizomycotina</taxon>
        <taxon>Sordariomycetes</taxon>
        <taxon>Sordariomycetidae</taxon>
        <taxon>Sordariales</taxon>
        <taxon>Naviculisporaceae</taxon>
        <taxon>Rhypophila</taxon>
    </lineage>
</organism>
<comment type="caution">
    <text evidence="2">The sequence shown here is derived from an EMBL/GenBank/DDBJ whole genome shotgun (WGS) entry which is preliminary data.</text>
</comment>
<feature type="region of interest" description="Disordered" evidence="1">
    <location>
        <begin position="1"/>
        <end position="59"/>
    </location>
</feature>
<keyword evidence="3" id="KW-1185">Reference proteome</keyword>
<reference evidence="2" key="1">
    <citation type="journal article" date="2023" name="Mol. Phylogenet. Evol.">
        <title>Genome-scale phylogeny and comparative genomics of the fungal order Sordariales.</title>
        <authorList>
            <person name="Hensen N."/>
            <person name="Bonometti L."/>
            <person name="Westerberg I."/>
            <person name="Brannstrom I.O."/>
            <person name="Guillou S."/>
            <person name="Cros-Aarteil S."/>
            <person name="Calhoun S."/>
            <person name="Haridas S."/>
            <person name="Kuo A."/>
            <person name="Mondo S."/>
            <person name="Pangilinan J."/>
            <person name="Riley R."/>
            <person name="LaButti K."/>
            <person name="Andreopoulos B."/>
            <person name="Lipzen A."/>
            <person name="Chen C."/>
            <person name="Yan M."/>
            <person name="Daum C."/>
            <person name="Ng V."/>
            <person name="Clum A."/>
            <person name="Steindorff A."/>
            <person name="Ohm R.A."/>
            <person name="Martin F."/>
            <person name="Silar P."/>
            <person name="Natvig D.O."/>
            <person name="Lalanne C."/>
            <person name="Gautier V."/>
            <person name="Ament-Velasquez S.L."/>
            <person name="Kruys A."/>
            <person name="Hutchinson M.I."/>
            <person name="Powell A.J."/>
            <person name="Barry K."/>
            <person name="Miller A.N."/>
            <person name="Grigoriev I.V."/>
            <person name="Debuchy R."/>
            <person name="Gladieux P."/>
            <person name="Hiltunen Thoren M."/>
            <person name="Johannesson H."/>
        </authorList>
    </citation>
    <scope>NUCLEOTIDE SEQUENCE</scope>
    <source>
        <strain evidence="2">PSN293</strain>
    </source>
</reference>
<proteinExistence type="predicted"/>
<dbReference type="Proteomes" id="UP001301769">
    <property type="component" value="Unassembled WGS sequence"/>
</dbReference>
<feature type="compositionally biased region" description="Basic and acidic residues" evidence="1">
    <location>
        <begin position="1"/>
        <end position="13"/>
    </location>
</feature>
<evidence type="ECO:0000313" key="3">
    <source>
        <dbReference type="Proteomes" id="UP001301769"/>
    </source>
</evidence>
<gene>
    <name evidence="2" type="ORF">QBC37DRAFT_372133</name>
</gene>
<sequence length="550" mass="62652">MEHNFSRPIRERGSTSSTTPSITILPTIDEVVSQGVPEVPKPRPRLHPRSRPKSAPMLWTRPATAPMPNMNPSSAKFTPNLTVSTLAQSEIFLAYPSDWPTFEHAFRERCVDLKIAAYIFGNEPFPRQPITLMIPYSPGQELEDELVFSSLQEYEDRIDVRRVNGPWASGSTETIEKLEQLNSNVGTQAQAFKQFLEVRKAVEKLRLWLVGAVSGLLKERCLAGIEDGLRGQDSRNWYFNLRKLVYFWRGQGKARIRYLYLWCKLLERRVTTKRELLGWIKKLTRIIREGLLYRVEEVMDFEIVFTKHLAGFGILKAAFKETTGGAQVFLQSIVSEILLERFNWQRAMQHICAPLQYALIMGRGEEMVTFNVYGPDAREELGRMRQDMQELVRLDRARGPEGSEAISSHLIPTMDIIPREGQDALNHTETDVEAMESAALSSRHRLIKTAKAGGIYYIETQDEEQGAGVAEAMEEEDSDRELGDGFSITSSVRGRVAESEYADLTKLTRQYTDENLKPLTMRGRVKNWAQSMKPGKRFKALFTPNKAVEA</sequence>
<dbReference type="EMBL" id="MU858081">
    <property type="protein sequence ID" value="KAK4215344.1"/>
    <property type="molecule type" value="Genomic_DNA"/>
</dbReference>
<evidence type="ECO:0000256" key="1">
    <source>
        <dbReference type="SAM" id="MobiDB-lite"/>
    </source>
</evidence>
<reference evidence="2" key="2">
    <citation type="submission" date="2023-05" db="EMBL/GenBank/DDBJ databases">
        <authorList>
            <consortium name="Lawrence Berkeley National Laboratory"/>
            <person name="Steindorff A."/>
            <person name="Hensen N."/>
            <person name="Bonometti L."/>
            <person name="Westerberg I."/>
            <person name="Brannstrom I.O."/>
            <person name="Guillou S."/>
            <person name="Cros-Aarteil S."/>
            <person name="Calhoun S."/>
            <person name="Haridas S."/>
            <person name="Kuo A."/>
            <person name="Mondo S."/>
            <person name="Pangilinan J."/>
            <person name="Riley R."/>
            <person name="Labutti K."/>
            <person name="Andreopoulos B."/>
            <person name="Lipzen A."/>
            <person name="Chen C."/>
            <person name="Yanf M."/>
            <person name="Daum C."/>
            <person name="Ng V."/>
            <person name="Clum A."/>
            <person name="Ohm R."/>
            <person name="Martin F."/>
            <person name="Silar P."/>
            <person name="Natvig D."/>
            <person name="Lalanne C."/>
            <person name="Gautier V."/>
            <person name="Ament-Velasquez S.L."/>
            <person name="Kruys A."/>
            <person name="Hutchinson M.I."/>
            <person name="Powell A.J."/>
            <person name="Barry K."/>
            <person name="Miller A.N."/>
            <person name="Grigoriev I.V."/>
            <person name="Debuchy R."/>
            <person name="Gladieux P."/>
            <person name="Thoren M.H."/>
            <person name="Johannesson H."/>
        </authorList>
    </citation>
    <scope>NUCLEOTIDE SEQUENCE</scope>
    <source>
        <strain evidence="2">PSN293</strain>
    </source>
</reference>